<dbReference type="AlphaFoldDB" id="A0A512J240"/>
<evidence type="ECO:0000313" key="4">
    <source>
        <dbReference type="Proteomes" id="UP000321960"/>
    </source>
</evidence>
<keyword evidence="1" id="KW-1133">Transmembrane helix</keyword>
<keyword evidence="1" id="KW-0812">Transmembrane</keyword>
<dbReference type="Proteomes" id="UP000321960">
    <property type="component" value="Unassembled WGS sequence"/>
</dbReference>
<keyword evidence="5" id="KW-1185">Reference proteome</keyword>
<organism evidence="2 4">
    <name type="scientific">Methylobacterium oxalidis</name>
    <dbReference type="NCBI Taxonomy" id="944322"/>
    <lineage>
        <taxon>Bacteria</taxon>
        <taxon>Pseudomonadati</taxon>
        <taxon>Pseudomonadota</taxon>
        <taxon>Alphaproteobacteria</taxon>
        <taxon>Hyphomicrobiales</taxon>
        <taxon>Methylobacteriaceae</taxon>
        <taxon>Methylobacterium</taxon>
    </lineage>
</organism>
<reference evidence="3" key="4">
    <citation type="submission" date="2023-01" db="EMBL/GenBank/DDBJ databases">
        <title>Draft genome sequence of Methylobacterium oxalidis strain NBRC 107715.</title>
        <authorList>
            <person name="Sun Q."/>
            <person name="Mori K."/>
        </authorList>
    </citation>
    <scope>NUCLEOTIDE SEQUENCE</scope>
    <source>
        <strain evidence="3">NBRC 107715</strain>
    </source>
</reference>
<protein>
    <submittedName>
        <fullName evidence="2">Uncharacterized protein</fullName>
    </submittedName>
</protein>
<evidence type="ECO:0000313" key="5">
    <source>
        <dbReference type="Proteomes" id="UP001156856"/>
    </source>
</evidence>
<evidence type="ECO:0000313" key="3">
    <source>
        <dbReference type="EMBL" id="GLS64057.1"/>
    </source>
</evidence>
<feature type="transmembrane region" description="Helical" evidence="1">
    <location>
        <begin position="16"/>
        <end position="40"/>
    </location>
</feature>
<proteinExistence type="predicted"/>
<sequence length="84" mass="9034">MACEPRFAYRPAMSRWLLAPLCTVVFAAPTVGLLMTVWPMTRLSGRIFAAELEVFALAALTLGISAVLARAVTDPAVARTGRAR</sequence>
<dbReference type="RefSeq" id="WP_147025682.1">
    <property type="nucleotide sequence ID" value="NZ_BJZU01000033.1"/>
</dbReference>
<reference evidence="5" key="2">
    <citation type="journal article" date="2019" name="Int. J. Syst. Evol. Microbiol.">
        <title>The Global Catalogue of Microorganisms (GCM) 10K type strain sequencing project: providing services to taxonomists for standard genome sequencing and annotation.</title>
        <authorList>
            <consortium name="The Broad Institute Genomics Platform"/>
            <consortium name="The Broad Institute Genome Sequencing Center for Infectious Disease"/>
            <person name="Wu L."/>
            <person name="Ma J."/>
        </authorList>
    </citation>
    <scope>NUCLEOTIDE SEQUENCE [LARGE SCALE GENOMIC DNA]</scope>
    <source>
        <strain evidence="5">NBRC 107715</strain>
    </source>
</reference>
<comment type="caution">
    <text evidence="2">The sequence shown here is derived from an EMBL/GenBank/DDBJ whole genome shotgun (WGS) entry which is preliminary data.</text>
</comment>
<dbReference type="EMBL" id="BJZU01000033">
    <property type="protein sequence ID" value="GEP04026.1"/>
    <property type="molecule type" value="Genomic_DNA"/>
</dbReference>
<keyword evidence="1" id="KW-0472">Membrane</keyword>
<feature type="transmembrane region" description="Helical" evidence="1">
    <location>
        <begin position="52"/>
        <end position="72"/>
    </location>
</feature>
<reference evidence="3" key="1">
    <citation type="journal article" date="2014" name="Int. J. Syst. Evol. Microbiol.">
        <title>Complete genome of a new Firmicutes species belonging to the dominant human colonic microbiota ('Ruminococcus bicirculans') reveals two chromosomes and a selective capacity to utilize plant glucans.</title>
        <authorList>
            <consortium name="NISC Comparative Sequencing Program"/>
            <person name="Wegmann U."/>
            <person name="Louis P."/>
            <person name="Goesmann A."/>
            <person name="Henrissat B."/>
            <person name="Duncan S.H."/>
            <person name="Flint H.J."/>
        </authorList>
    </citation>
    <scope>NUCLEOTIDE SEQUENCE</scope>
    <source>
        <strain evidence="3">NBRC 107715</strain>
    </source>
</reference>
<evidence type="ECO:0000256" key="1">
    <source>
        <dbReference type="SAM" id="Phobius"/>
    </source>
</evidence>
<dbReference type="Proteomes" id="UP001156856">
    <property type="component" value="Unassembled WGS sequence"/>
</dbReference>
<gene>
    <name evidence="3" type="ORF">GCM10007888_24380</name>
    <name evidence="2" type="ORF">MOX02_20640</name>
</gene>
<name>A0A512J240_9HYPH</name>
<dbReference type="EMBL" id="BSPK01000033">
    <property type="protein sequence ID" value="GLS64057.1"/>
    <property type="molecule type" value="Genomic_DNA"/>
</dbReference>
<accession>A0A512J240</accession>
<reference evidence="2 4" key="3">
    <citation type="submission" date="2019-07" db="EMBL/GenBank/DDBJ databases">
        <title>Whole genome shotgun sequence of Methylobacterium oxalidis NBRC 107715.</title>
        <authorList>
            <person name="Hosoyama A."/>
            <person name="Uohara A."/>
            <person name="Ohji S."/>
            <person name="Ichikawa N."/>
        </authorList>
    </citation>
    <scope>NUCLEOTIDE SEQUENCE [LARGE SCALE GENOMIC DNA]</scope>
    <source>
        <strain evidence="2 4">NBRC 107715</strain>
    </source>
</reference>
<evidence type="ECO:0000313" key="2">
    <source>
        <dbReference type="EMBL" id="GEP04026.1"/>
    </source>
</evidence>